<dbReference type="CDD" id="cd02968">
    <property type="entry name" value="SCO"/>
    <property type="match status" value="1"/>
</dbReference>
<proteinExistence type="inferred from homology"/>
<keyword evidence="2" id="KW-0186">Copper</keyword>
<evidence type="ECO:0000313" key="4">
    <source>
        <dbReference type="EMBL" id="MFC0081077.1"/>
    </source>
</evidence>
<evidence type="ECO:0000313" key="5">
    <source>
        <dbReference type="Proteomes" id="UP001589788"/>
    </source>
</evidence>
<evidence type="ECO:0000256" key="1">
    <source>
        <dbReference type="ARBA" id="ARBA00010996"/>
    </source>
</evidence>
<dbReference type="InterPro" id="IPR003782">
    <property type="entry name" value="SCO1/SenC"/>
</dbReference>
<feature type="non-terminal residue" evidence="4">
    <location>
        <position position="1"/>
    </location>
</feature>
<sequence>SVRFLEGLLEAMGIPATVRGAYEAEPGAGTGSWWQRHPLRVWLALALWGSALWCLPPVLASLPRAVREPAGVTLADVESGGLATIPGHPPVPRFRLENQDGQVVTPASFRGKVVFLSFLDPVCYATCPVVAEELAEVAQLLRSHERQVAFVAIDANPDFTSLGSIQAFDAEHGLTGVPNWQFLTGSPAALEGVWATFGAVTQVAQVGMVAHSLLVYVIGPRGREQAVTEATGVPGPRIEVGYAEMFADEAASLLPHA</sequence>
<reference evidence="4 5" key="1">
    <citation type="submission" date="2024-09" db="EMBL/GenBank/DDBJ databases">
        <authorList>
            <person name="Sun Q."/>
            <person name="Mori K."/>
        </authorList>
    </citation>
    <scope>NUCLEOTIDE SEQUENCE [LARGE SCALE GENOMIC DNA]</scope>
    <source>
        <strain evidence="4 5">JCM 15389</strain>
    </source>
</reference>
<dbReference type="InterPro" id="IPR013766">
    <property type="entry name" value="Thioredoxin_domain"/>
</dbReference>
<protein>
    <submittedName>
        <fullName evidence="4">SCO family protein</fullName>
    </submittedName>
</protein>
<feature type="domain" description="Thioredoxin" evidence="3">
    <location>
        <begin position="85"/>
        <end position="255"/>
    </location>
</feature>
<dbReference type="PROSITE" id="PS51352">
    <property type="entry name" value="THIOREDOXIN_2"/>
    <property type="match status" value="1"/>
</dbReference>
<dbReference type="Proteomes" id="UP001589788">
    <property type="component" value="Unassembled WGS sequence"/>
</dbReference>
<evidence type="ECO:0000256" key="2">
    <source>
        <dbReference type="ARBA" id="ARBA00023008"/>
    </source>
</evidence>
<dbReference type="PANTHER" id="PTHR12151">
    <property type="entry name" value="ELECTRON TRANSPORT PROTIN SCO1/SENC FAMILY MEMBER"/>
    <property type="match status" value="1"/>
</dbReference>
<evidence type="ECO:0000259" key="3">
    <source>
        <dbReference type="PROSITE" id="PS51352"/>
    </source>
</evidence>
<dbReference type="InterPro" id="IPR036249">
    <property type="entry name" value="Thioredoxin-like_sf"/>
</dbReference>
<dbReference type="PANTHER" id="PTHR12151:SF25">
    <property type="entry name" value="LINALOOL DEHYDRATASE_ISOMERASE DOMAIN-CONTAINING PROTEIN"/>
    <property type="match status" value="1"/>
</dbReference>
<organism evidence="4 5">
    <name type="scientific">Aciditerrimonas ferrireducens</name>
    <dbReference type="NCBI Taxonomy" id="667306"/>
    <lineage>
        <taxon>Bacteria</taxon>
        <taxon>Bacillati</taxon>
        <taxon>Actinomycetota</taxon>
        <taxon>Acidimicrobiia</taxon>
        <taxon>Acidimicrobiales</taxon>
        <taxon>Acidimicrobiaceae</taxon>
        <taxon>Aciditerrimonas</taxon>
    </lineage>
</organism>
<dbReference type="EMBL" id="JBHLYQ010000014">
    <property type="protein sequence ID" value="MFC0081077.1"/>
    <property type="molecule type" value="Genomic_DNA"/>
</dbReference>
<name>A0ABV6C285_9ACTN</name>
<accession>A0ABV6C285</accession>
<dbReference type="Gene3D" id="3.40.30.10">
    <property type="entry name" value="Glutaredoxin"/>
    <property type="match status" value="1"/>
</dbReference>
<comment type="similarity">
    <text evidence="1">Belongs to the SCO1/2 family.</text>
</comment>
<gene>
    <name evidence="4" type="ORF">ACFFRE_02745</name>
</gene>
<dbReference type="Pfam" id="PF02630">
    <property type="entry name" value="SCO1-SenC"/>
    <property type="match status" value="1"/>
</dbReference>
<keyword evidence="5" id="KW-1185">Reference proteome</keyword>
<dbReference type="RefSeq" id="WP_377787974.1">
    <property type="nucleotide sequence ID" value="NZ_JBHLYQ010000014.1"/>
</dbReference>
<dbReference type="SUPFAM" id="SSF52833">
    <property type="entry name" value="Thioredoxin-like"/>
    <property type="match status" value="1"/>
</dbReference>
<comment type="caution">
    <text evidence="4">The sequence shown here is derived from an EMBL/GenBank/DDBJ whole genome shotgun (WGS) entry which is preliminary data.</text>
</comment>